<sequence>MMILDQDGYVKLYLRNFRGIRMEHFVSGLEEDAHEKTPMEGASVSTIEGYTEWVSTSVPVISLGWDWIFDPMRIPSMLVRQNSLRTNVMFLDNDGAEVGPFKTAVLLEAVLECFGWQETVLDAIENRYAMHQKTPPLHEANIQLE</sequence>
<gene>
    <name evidence="1" type="ORF">Lysil_2339</name>
</gene>
<dbReference type="InterPro" id="IPR032598">
    <property type="entry name" value="RsaM-like"/>
</dbReference>
<dbReference type="EMBL" id="NPZB01000002">
    <property type="protein sequence ID" value="PNS08163.1"/>
    <property type="molecule type" value="Genomic_DNA"/>
</dbReference>
<dbReference type="RefSeq" id="WP_165782489.1">
    <property type="nucleotide sequence ID" value="NZ_NPZB01000002.1"/>
</dbReference>
<evidence type="ECO:0000313" key="1">
    <source>
        <dbReference type="EMBL" id="PNS08163.1"/>
    </source>
</evidence>
<reference evidence="1 2" key="1">
    <citation type="submission" date="2017-08" db="EMBL/GenBank/DDBJ databases">
        <title>Lysobacter sylvestris genome.</title>
        <authorList>
            <person name="Zhang D.-C."/>
            <person name="Albuquerque L."/>
            <person name="Franca L."/>
            <person name="Froufe H.J.C."/>
            <person name="Barroso C."/>
            <person name="Egas C."/>
            <person name="Da Costa M."/>
            <person name="Margesin R."/>
        </authorList>
    </citation>
    <scope>NUCLEOTIDE SEQUENCE [LARGE SCALE GENOMIC DNA]</scope>
    <source>
        <strain evidence="1 2">AM20-91</strain>
    </source>
</reference>
<comment type="caution">
    <text evidence="1">The sequence shown here is derived from an EMBL/GenBank/DDBJ whole genome shotgun (WGS) entry which is preliminary data.</text>
</comment>
<dbReference type="Pfam" id="PF16245">
    <property type="entry name" value="DUF4902"/>
    <property type="match status" value="1"/>
</dbReference>
<evidence type="ECO:0008006" key="3">
    <source>
        <dbReference type="Google" id="ProtNLM"/>
    </source>
</evidence>
<protein>
    <recommendedName>
        <fullName evidence="3">DUF4902 domain-containing protein</fullName>
    </recommendedName>
</protein>
<evidence type="ECO:0000313" key="2">
    <source>
        <dbReference type="Proteomes" id="UP000236220"/>
    </source>
</evidence>
<proteinExistence type="predicted"/>
<organism evidence="1 2">
    <name type="scientific">Solilutibacter silvestris</name>
    <dbReference type="NCBI Taxonomy" id="1645665"/>
    <lineage>
        <taxon>Bacteria</taxon>
        <taxon>Pseudomonadati</taxon>
        <taxon>Pseudomonadota</taxon>
        <taxon>Gammaproteobacteria</taxon>
        <taxon>Lysobacterales</taxon>
        <taxon>Lysobacteraceae</taxon>
        <taxon>Solilutibacter</taxon>
    </lineage>
</organism>
<keyword evidence="2" id="KW-1185">Reference proteome</keyword>
<name>A0A2K1PZF0_9GAMM</name>
<dbReference type="Gene3D" id="3.10.450.610">
    <property type="match status" value="1"/>
</dbReference>
<dbReference type="Proteomes" id="UP000236220">
    <property type="component" value="Unassembled WGS sequence"/>
</dbReference>
<accession>A0A2K1PZF0</accession>
<dbReference type="AlphaFoldDB" id="A0A2K1PZF0"/>